<evidence type="ECO:0000313" key="1">
    <source>
        <dbReference type="EMBL" id="TDK59410.1"/>
    </source>
</evidence>
<dbReference type="RefSeq" id="WP_133337028.1">
    <property type="nucleotide sequence ID" value="NZ_SMYO01000009.1"/>
</dbReference>
<accession>A0A4R5VPL8</accession>
<dbReference type="EMBL" id="SMYO01000009">
    <property type="protein sequence ID" value="TDK59410.1"/>
    <property type="molecule type" value="Genomic_DNA"/>
</dbReference>
<reference evidence="1 2" key="1">
    <citation type="submission" date="2019-03" db="EMBL/GenBank/DDBJ databases">
        <title>Bacillus niacini sp. nov. a Nicotinate-Metabolizing Mesophile Isolated from Soil.</title>
        <authorList>
            <person name="Zhang G."/>
        </authorList>
    </citation>
    <scope>NUCLEOTIDE SEQUENCE [LARGE SCALE GENOMIC DNA]</scope>
    <source>
        <strain evidence="1 2">WN066</strain>
    </source>
</reference>
<protein>
    <submittedName>
        <fullName evidence="1">Uncharacterized protein</fullName>
    </submittedName>
</protein>
<comment type="caution">
    <text evidence="1">The sequence shown here is derived from an EMBL/GenBank/DDBJ whole genome shotgun (WGS) entry which is preliminary data.</text>
</comment>
<evidence type="ECO:0000313" key="2">
    <source>
        <dbReference type="Proteomes" id="UP000295132"/>
    </source>
</evidence>
<organism evidence="1 2">
    <name type="scientific">Bacillus salipaludis</name>
    <dbReference type="NCBI Taxonomy" id="2547811"/>
    <lineage>
        <taxon>Bacteria</taxon>
        <taxon>Bacillati</taxon>
        <taxon>Bacillota</taxon>
        <taxon>Bacilli</taxon>
        <taxon>Bacillales</taxon>
        <taxon>Bacillaceae</taxon>
        <taxon>Bacillus</taxon>
    </lineage>
</organism>
<sequence>MIRDIHILNQMIPFEEKRLSESLIRSLYRAGITTVEQLEEYVEKDKFSLPSPQRASRRSEC</sequence>
<proteinExistence type="predicted"/>
<gene>
    <name evidence="1" type="ORF">E2K98_19470</name>
</gene>
<name>A0A4R5VPL8_9BACI</name>
<dbReference type="Proteomes" id="UP000295132">
    <property type="component" value="Unassembled WGS sequence"/>
</dbReference>
<dbReference type="AlphaFoldDB" id="A0A4R5VPL8"/>